<evidence type="ECO:0000313" key="3">
    <source>
        <dbReference type="Proteomes" id="UP001597092"/>
    </source>
</evidence>
<proteinExistence type="predicted"/>
<dbReference type="InterPro" id="IPR020051">
    <property type="entry name" value="SagB-type_dehydrogenase"/>
</dbReference>
<dbReference type="CDD" id="cd02142">
    <property type="entry name" value="McbC_SagB-like_oxidoreductase"/>
    <property type="match status" value="1"/>
</dbReference>
<dbReference type="AlphaFoldDB" id="A0ABD6DVF0"/>
<dbReference type="SUPFAM" id="SSF55469">
    <property type="entry name" value="FMN-dependent nitroreductase-like"/>
    <property type="match status" value="1"/>
</dbReference>
<accession>A0ABD6DVF0</accession>
<reference evidence="2 3" key="1">
    <citation type="journal article" date="2019" name="Int. J. Syst. Evol. Microbiol.">
        <title>The Global Catalogue of Microorganisms (GCM) 10K type strain sequencing project: providing services to taxonomists for standard genome sequencing and annotation.</title>
        <authorList>
            <consortium name="The Broad Institute Genomics Platform"/>
            <consortium name="The Broad Institute Genome Sequencing Center for Infectious Disease"/>
            <person name="Wu L."/>
            <person name="Ma J."/>
        </authorList>
    </citation>
    <scope>NUCLEOTIDE SEQUENCE [LARGE SCALE GENOMIC DNA]</scope>
    <source>
        <strain evidence="2 3">CGMCC 1.10387</strain>
    </source>
</reference>
<dbReference type="NCBIfam" id="TIGR03605">
    <property type="entry name" value="antibiot_sagB"/>
    <property type="match status" value="1"/>
</dbReference>
<comment type="caution">
    <text evidence="2">The sequence shown here is derived from an EMBL/GenBank/DDBJ whole genome shotgun (WGS) entry which is preliminary data.</text>
</comment>
<dbReference type="PANTHER" id="PTHR43745">
    <property type="entry name" value="NITROREDUCTASE MJ1384-RELATED"/>
    <property type="match status" value="1"/>
</dbReference>
<protein>
    <submittedName>
        <fullName evidence="2">SagB/ThcOx family dehydrogenase</fullName>
    </submittedName>
</protein>
<dbReference type="InterPro" id="IPR052544">
    <property type="entry name" value="Bacteriocin_Proc_Enz"/>
</dbReference>
<dbReference type="Gene3D" id="3.40.109.10">
    <property type="entry name" value="NADH Oxidase"/>
    <property type="match status" value="1"/>
</dbReference>
<feature type="domain" description="Nitroreductase" evidence="1">
    <location>
        <begin position="65"/>
        <end position="244"/>
    </location>
</feature>
<dbReference type="EMBL" id="JBHUDP010000003">
    <property type="protein sequence ID" value="MFD1686256.1"/>
    <property type="molecule type" value="Genomic_DNA"/>
</dbReference>
<dbReference type="RefSeq" id="WP_256308882.1">
    <property type="nucleotide sequence ID" value="NZ_JANHAW010000003.1"/>
</dbReference>
<sequence>MTLERPSRRTALTLLAVAGLSLVVNLVFGAFKIVRPDGGNGWQADGSISLPTPREQSAVSVEEAIADRRSRRTYSDRALERRELGQLLWATQGVTDRARGFRAAPSAGALYPLEVYVVVGSQGVEGLQSGVYRYRPGRHELGRGRTGDVQPELRAAAIDQEAVEEAAVDIVLCAVDERTTGKYGERGRRRYVPMEAGHAGEHLYLQAESLGLATVSIGAFRDDRVRDILEAPATQRPLYIFPIGGRAQ</sequence>
<dbReference type="InterPro" id="IPR000415">
    <property type="entry name" value="Nitroreductase-like"/>
</dbReference>
<keyword evidence="3" id="KW-1185">Reference proteome</keyword>
<dbReference type="InterPro" id="IPR029479">
    <property type="entry name" value="Nitroreductase"/>
</dbReference>
<name>A0ABD6DVF0_9EURY</name>
<organism evidence="2 3">
    <name type="scientific">Halobellus litoreus</name>
    <dbReference type="NCBI Taxonomy" id="755310"/>
    <lineage>
        <taxon>Archaea</taxon>
        <taxon>Methanobacteriati</taxon>
        <taxon>Methanobacteriota</taxon>
        <taxon>Stenosarchaea group</taxon>
        <taxon>Halobacteria</taxon>
        <taxon>Halobacteriales</taxon>
        <taxon>Haloferacaceae</taxon>
        <taxon>Halobellus</taxon>
    </lineage>
</organism>
<dbReference type="Pfam" id="PF00881">
    <property type="entry name" value="Nitroreductase"/>
    <property type="match status" value="1"/>
</dbReference>
<evidence type="ECO:0000259" key="1">
    <source>
        <dbReference type="Pfam" id="PF00881"/>
    </source>
</evidence>
<dbReference type="PANTHER" id="PTHR43745:SF2">
    <property type="entry name" value="NITROREDUCTASE MJ1384-RELATED"/>
    <property type="match status" value="1"/>
</dbReference>
<gene>
    <name evidence="2" type="ORF">ACFSAS_11590</name>
</gene>
<evidence type="ECO:0000313" key="2">
    <source>
        <dbReference type="EMBL" id="MFD1686256.1"/>
    </source>
</evidence>
<dbReference type="Proteomes" id="UP001597092">
    <property type="component" value="Unassembled WGS sequence"/>
</dbReference>